<dbReference type="InterPro" id="IPR006683">
    <property type="entry name" value="Thioestr_dom"/>
</dbReference>
<reference evidence="5" key="1">
    <citation type="submission" date="2020-05" db="EMBL/GenBank/DDBJ databases">
        <title>Mycena genomes resolve the evolution of fungal bioluminescence.</title>
        <authorList>
            <person name="Tsai I.J."/>
        </authorList>
    </citation>
    <scope>NUCLEOTIDE SEQUENCE</scope>
    <source>
        <strain evidence="5">110903Hualien_Pintung</strain>
    </source>
</reference>
<feature type="domain" description="Thioesterase" evidence="4">
    <location>
        <begin position="121"/>
        <end position="182"/>
    </location>
</feature>
<dbReference type="PANTHER" id="PTHR21660">
    <property type="entry name" value="THIOESTERASE SUPERFAMILY MEMBER-RELATED"/>
    <property type="match status" value="1"/>
</dbReference>
<organism evidence="5 6">
    <name type="scientific">Mycena chlorophos</name>
    <name type="common">Agaric fungus</name>
    <name type="synonym">Agaricus chlorophos</name>
    <dbReference type="NCBI Taxonomy" id="658473"/>
    <lineage>
        <taxon>Eukaryota</taxon>
        <taxon>Fungi</taxon>
        <taxon>Dikarya</taxon>
        <taxon>Basidiomycota</taxon>
        <taxon>Agaricomycotina</taxon>
        <taxon>Agaricomycetes</taxon>
        <taxon>Agaricomycetidae</taxon>
        <taxon>Agaricales</taxon>
        <taxon>Marasmiineae</taxon>
        <taxon>Mycenaceae</taxon>
        <taxon>Mycena</taxon>
    </lineage>
</organism>
<sequence>MSSSAPVPSSLPSRGPAPKQPPTKPADPSARLHFLYSRIPHASDATLAEVLGNVPLEDKRVIASVFAFVISGGTTPGAFARSVGRKTKVVWMNIEQGKTAGEDRAEVVLEVKVEDDMCNAFGTMHGGCGAFLLDHASLGTLVVLGKAKGFDGMGMTTNMNISWHTPAASGETIQIRAITVFVDPRRGGSRVTRCEVREKDTGRLVLSGTTASAHPGGHKM</sequence>
<evidence type="ECO:0000256" key="1">
    <source>
        <dbReference type="ARBA" id="ARBA00008324"/>
    </source>
</evidence>
<keyword evidence="6" id="KW-1185">Reference proteome</keyword>
<feature type="compositionally biased region" description="Low complexity" evidence="3">
    <location>
        <begin position="1"/>
        <end position="13"/>
    </location>
</feature>
<evidence type="ECO:0000256" key="3">
    <source>
        <dbReference type="SAM" id="MobiDB-lite"/>
    </source>
</evidence>
<dbReference type="EMBL" id="JACAZE010000013">
    <property type="protein sequence ID" value="KAF7300397.1"/>
    <property type="molecule type" value="Genomic_DNA"/>
</dbReference>
<evidence type="ECO:0000313" key="6">
    <source>
        <dbReference type="Proteomes" id="UP000613580"/>
    </source>
</evidence>
<evidence type="ECO:0000256" key="2">
    <source>
        <dbReference type="ARBA" id="ARBA00022801"/>
    </source>
</evidence>
<dbReference type="OrthoDB" id="2831072at2759"/>
<dbReference type="Gene3D" id="3.10.129.10">
    <property type="entry name" value="Hotdog Thioesterase"/>
    <property type="match status" value="1"/>
</dbReference>
<dbReference type="PANTHER" id="PTHR21660:SF1">
    <property type="entry name" value="ACYL-COENZYME A THIOESTERASE 13"/>
    <property type="match status" value="1"/>
</dbReference>
<feature type="region of interest" description="Disordered" evidence="3">
    <location>
        <begin position="1"/>
        <end position="29"/>
    </location>
</feature>
<dbReference type="Pfam" id="PF03061">
    <property type="entry name" value="4HBT"/>
    <property type="match status" value="1"/>
</dbReference>
<comment type="similarity">
    <text evidence="1">Belongs to the thioesterase PaaI family.</text>
</comment>
<dbReference type="InterPro" id="IPR029069">
    <property type="entry name" value="HotDog_dom_sf"/>
</dbReference>
<protein>
    <recommendedName>
        <fullName evidence="4">Thioesterase domain-containing protein</fullName>
    </recommendedName>
</protein>
<evidence type="ECO:0000313" key="5">
    <source>
        <dbReference type="EMBL" id="KAF7300397.1"/>
    </source>
</evidence>
<dbReference type="CDD" id="cd03443">
    <property type="entry name" value="PaaI_thioesterase"/>
    <property type="match status" value="1"/>
</dbReference>
<name>A0A8H6SK90_MYCCL</name>
<accession>A0A8H6SK90</accession>
<gene>
    <name evidence="5" type="ORF">HMN09_00923300</name>
</gene>
<dbReference type="Proteomes" id="UP000613580">
    <property type="component" value="Unassembled WGS sequence"/>
</dbReference>
<dbReference type="InterPro" id="IPR039298">
    <property type="entry name" value="ACOT13"/>
</dbReference>
<proteinExistence type="inferred from homology"/>
<keyword evidence="2" id="KW-0378">Hydrolase</keyword>
<dbReference type="GO" id="GO:0047617">
    <property type="term" value="F:fatty acyl-CoA hydrolase activity"/>
    <property type="evidence" value="ECO:0007669"/>
    <property type="project" value="InterPro"/>
</dbReference>
<dbReference type="SUPFAM" id="SSF54637">
    <property type="entry name" value="Thioesterase/thiol ester dehydrase-isomerase"/>
    <property type="match status" value="1"/>
</dbReference>
<comment type="caution">
    <text evidence="5">The sequence shown here is derived from an EMBL/GenBank/DDBJ whole genome shotgun (WGS) entry which is preliminary data.</text>
</comment>
<evidence type="ECO:0000259" key="4">
    <source>
        <dbReference type="Pfam" id="PF03061"/>
    </source>
</evidence>
<dbReference type="AlphaFoldDB" id="A0A8H6SK90"/>